<dbReference type="InterPro" id="IPR036724">
    <property type="entry name" value="Cobalamin-bd_sf"/>
</dbReference>
<evidence type="ECO:0000256" key="13">
    <source>
        <dbReference type="ARBA" id="ARBA00022833"/>
    </source>
</evidence>
<dbReference type="OrthoDB" id="261426at2759"/>
<feature type="binding site" evidence="17 19">
    <location>
        <position position="355"/>
    </location>
    <ligand>
        <name>Zn(2+)</name>
        <dbReference type="ChEBI" id="CHEBI:29105"/>
    </ligand>
</feature>
<feature type="binding site" evidence="18">
    <location>
        <position position="737"/>
    </location>
    <ligand>
        <name>methylcob(III)alamin</name>
        <dbReference type="ChEBI" id="CHEBI:28115"/>
    </ligand>
</feature>
<dbReference type="PIRSF" id="PIRSF000381">
    <property type="entry name" value="MetH"/>
    <property type="match status" value="1"/>
</dbReference>
<evidence type="ECO:0000256" key="17">
    <source>
        <dbReference type="PIRSR" id="PIRSR000381-1"/>
    </source>
</evidence>
<evidence type="ECO:0000256" key="18">
    <source>
        <dbReference type="PIRSR" id="PIRSR000381-2"/>
    </source>
</evidence>
<evidence type="ECO:0000256" key="5">
    <source>
        <dbReference type="ARBA" id="ARBA00012032"/>
    </source>
</evidence>
<feature type="domain" description="Pterin-binding" evidence="21">
    <location>
        <begin position="402"/>
        <end position="663"/>
    </location>
</feature>
<dbReference type="Gene3D" id="3.10.196.10">
    <property type="entry name" value="Vitamin B12-dependent methionine synthase, activation domain"/>
    <property type="match status" value="1"/>
</dbReference>
<keyword evidence="7 16" id="KW-0028">Amino-acid biosynthesis</keyword>
<dbReference type="NCBIfam" id="TIGR02082">
    <property type="entry name" value="metH"/>
    <property type="match status" value="1"/>
</dbReference>
<dbReference type="Gene3D" id="3.40.50.280">
    <property type="entry name" value="Cobalamin-binding domain"/>
    <property type="match status" value="1"/>
</dbReference>
<dbReference type="InterPro" id="IPR003726">
    <property type="entry name" value="HCY_dom"/>
</dbReference>
<dbReference type="GO" id="GO:0008705">
    <property type="term" value="F:methionine synthase activity"/>
    <property type="evidence" value="ECO:0007669"/>
    <property type="project" value="UniProtKB-UniRule"/>
</dbReference>
<sequence>MENLNHVSNDFNDITAADNNLGLSNNSEGPVVTLVQDLDPTYGIPDLQAYLNEQLSKRIMFLDGAMGTVIQQLSLTEQDFRGSRFKDHPKDLKGNNDILVLTQPEKIKQIHIDYLEAGADFIETNTFSSTCISQADYACEKFAYELNKESARLAKEACMEVTAREPNKPRFVCGALGPTNRTCSISPSVENPAYRNVTFDELVDAYSEQVRGLLDGGADMLLVETIFDTLNAKAALFAIDTLFEEGSYKKTPIFISGTIVDQSGRTLSGQTGEAFVVSVSHSHPLAIGLNCALGAEQMRPFIQNIAKFTSSFVICYPNAGLPNTFGEYDESPSMMAAKVKEFARDGLVNLLGGCCGTTPPHIKAIVDACSHYKPRVPPPDVRLENMLISGLEVLKINKESNFVNLGERCNVAGSRKFCRHILNGEYEEAMTIARAQVENGAQVIDVNMDEGMLDGKAAMTKFLNLIASDPDISRVPIMVDSSNFEVILAGLKCAQGKCIVNSISLKEGEEDFIKKAKIIRRFGAAVVCMAFDEVGQADLKDRKVEICTRVYKILTEVVGFNPNDIIFDPNILTICTGMEEHNNYGVEFIEATRVIKQTLPGAKVSGGVSNLSFSFRGMDKIREAMHSVFLYHAIKAGLDMGIVNAGFLTIYDDISKDLLQLCEDAIWNRDPDVTEKILAYAQKFGKGSKKEDTEEEWRKSDVQSRISYALVKGVVKYIIEDTEEARQLLPRPLDVIEGPLMSGMSTVGDLFGAGKMFLPQVIKSARVMKKAVAHLIPFMEAERQAQFIASGEDTMDIGLQHTGVVVLATVKGDVHDIGKNIVGVVLGCNNYKVIDLGVMTPCEKIIETALNEKADVIGLSGLITPSLDEMISVAKEMERRGLNLPLLIGGATTSKAHTAVKISPKYSQPTIHVLDASKSVVVVSNLLDEEKKEEFWEDIAEEYEEIREDHYASLKDRKHLSLKAAREKKFEIDWKNQAPPVKPSFIGKKVIDGYDLKRISEYIDWNPFFQMKNELTLTNIICELGNYVEDILIVVFQRFLTMSMLASTEAKRLHEEALAFVKKIIDEKLFVAKGIVGIYPANSLDDDIQVYEDELRSKVSATFFGLRQQSQKETDDPYFCLSDFIAPKDSSIPDYLGLFAVGIFGAEELCKKFQEDNDDYNIIMTKAIADRFAEGFAECLHEDIRKTLWGFSPNEDLSLGDMLSVKYRGIRPAPAYPSQPDHREKTTMWKLMNIYEETGIELTEGLAMLPAASVSALVFANPESQYFAVGKIEKDQVNKYYNIIIVGILDAEIDSKKSARCASSTFCTS</sequence>
<dbReference type="InterPro" id="IPR000489">
    <property type="entry name" value="Pterin-binding_dom"/>
</dbReference>
<dbReference type="GO" id="GO:0050667">
    <property type="term" value="P:homocysteine metabolic process"/>
    <property type="evidence" value="ECO:0007669"/>
    <property type="project" value="TreeGrafter"/>
</dbReference>
<evidence type="ECO:0000256" key="2">
    <source>
        <dbReference type="ARBA" id="ARBA00001956"/>
    </source>
</evidence>
<evidence type="ECO:0000259" key="20">
    <source>
        <dbReference type="PROSITE" id="PS50970"/>
    </source>
</evidence>
<dbReference type="InterPro" id="IPR004223">
    <property type="entry name" value="VitB12-dep_Met_synth_activ_dom"/>
</dbReference>
<dbReference type="InterPro" id="IPR011822">
    <property type="entry name" value="MetH"/>
</dbReference>
<dbReference type="PANTHER" id="PTHR45833:SF1">
    <property type="entry name" value="METHIONINE SYNTHASE"/>
    <property type="match status" value="1"/>
</dbReference>
<comment type="catalytic activity">
    <reaction evidence="16">
        <text>(6S)-5-methyl-5,6,7,8-tetrahydrofolate + L-homocysteine = (6S)-5,6,7,8-tetrahydrofolate + L-methionine</text>
        <dbReference type="Rhea" id="RHEA:11172"/>
        <dbReference type="ChEBI" id="CHEBI:18608"/>
        <dbReference type="ChEBI" id="CHEBI:57453"/>
        <dbReference type="ChEBI" id="CHEBI:57844"/>
        <dbReference type="ChEBI" id="CHEBI:58199"/>
        <dbReference type="EC" id="2.1.1.13"/>
    </reaction>
</comment>
<dbReference type="CDD" id="cd00740">
    <property type="entry name" value="MeTr"/>
    <property type="match status" value="1"/>
</dbReference>
<dbReference type="PROSITE" id="PS50972">
    <property type="entry name" value="PTERIN_BINDING"/>
    <property type="match status" value="1"/>
</dbReference>
<dbReference type="PROSITE" id="PS51332">
    <property type="entry name" value="B12_BINDING"/>
    <property type="match status" value="1"/>
</dbReference>
<feature type="binding site" evidence="18">
    <location>
        <position position="864"/>
    </location>
    <ligand>
        <name>methylcob(III)alamin</name>
        <dbReference type="ChEBI" id="CHEBI:28115"/>
    </ligand>
</feature>
<dbReference type="PROSITE" id="PS51337">
    <property type="entry name" value="B12_BINDING_NTER"/>
    <property type="match status" value="1"/>
</dbReference>
<evidence type="ECO:0000256" key="11">
    <source>
        <dbReference type="ARBA" id="ARBA00022723"/>
    </source>
</evidence>
<evidence type="ECO:0000256" key="15">
    <source>
        <dbReference type="ARBA" id="ARBA00023285"/>
    </source>
</evidence>
<organism evidence="25 26">
    <name type="scientific">Dentiscutata erythropus</name>
    <dbReference type="NCBI Taxonomy" id="1348616"/>
    <lineage>
        <taxon>Eukaryota</taxon>
        <taxon>Fungi</taxon>
        <taxon>Fungi incertae sedis</taxon>
        <taxon>Mucoromycota</taxon>
        <taxon>Glomeromycotina</taxon>
        <taxon>Glomeromycetes</taxon>
        <taxon>Diversisporales</taxon>
        <taxon>Gigasporaceae</taxon>
        <taxon>Dentiscutata</taxon>
    </lineage>
</organism>
<dbReference type="EMBL" id="CAJVPY010001957">
    <property type="protein sequence ID" value="CAG8543143.1"/>
    <property type="molecule type" value="Genomic_DNA"/>
</dbReference>
<dbReference type="Gene3D" id="3.20.20.330">
    <property type="entry name" value="Homocysteine-binding-like domain"/>
    <property type="match status" value="1"/>
</dbReference>
<dbReference type="InterPro" id="IPR050554">
    <property type="entry name" value="Met_Synthase/Corrinoid"/>
</dbReference>
<evidence type="ECO:0000256" key="9">
    <source>
        <dbReference type="ARBA" id="ARBA00022679"/>
    </source>
</evidence>
<evidence type="ECO:0000256" key="6">
    <source>
        <dbReference type="ARBA" id="ARBA00022603"/>
    </source>
</evidence>
<keyword evidence="14 16" id="KW-0486">Methionine biosynthesis</keyword>
<dbReference type="Pfam" id="PF02965">
    <property type="entry name" value="Met_synt_B12"/>
    <property type="match status" value="1"/>
</dbReference>
<dbReference type="Gene3D" id="3.20.20.20">
    <property type="entry name" value="Dihydropteroate synthase-like"/>
    <property type="match status" value="1"/>
</dbReference>
<evidence type="ECO:0000256" key="1">
    <source>
        <dbReference type="ARBA" id="ARBA00001947"/>
    </source>
</evidence>
<evidence type="ECO:0000256" key="19">
    <source>
        <dbReference type="PROSITE-ProRule" id="PRU00333"/>
    </source>
</evidence>
<reference evidence="25" key="1">
    <citation type="submission" date="2021-06" db="EMBL/GenBank/DDBJ databases">
        <authorList>
            <person name="Kallberg Y."/>
            <person name="Tangrot J."/>
            <person name="Rosling A."/>
        </authorList>
    </citation>
    <scope>NUCLEOTIDE SEQUENCE</scope>
    <source>
        <strain evidence="25">MA453B</strain>
    </source>
</reference>
<evidence type="ECO:0000259" key="24">
    <source>
        <dbReference type="PROSITE" id="PS51337"/>
    </source>
</evidence>
<feature type="binding site" evidence="18">
    <location>
        <begin position="812"/>
        <end position="816"/>
    </location>
    <ligand>
        <name>methylcob(III)alamin</name>
        <dbReference type="ChEBI" id="CHEBI:28115"/>
    </ligand>
</feature>
<accession>A0A9N9AUN1</accession>
<evidence type="ECO:0000256" key="4">
    <source>
        <dbReference type="ARBA" id="ARBA00010398"/>
    </source>
</evidence>
<evidence type="ECO:0000256" key="14">
    <source>
        <dbReference type="ARBA" id="ARBA00023167"/>
    </source>
</evidence>
<dbReference type="GO" id="GO:0008270">
    <property type="term" value="F:zinc ion binding"/>
    <property type="evidence" value="ECO:0007669"/>
    <property type="project" value="UniProtKB-UniRule"/>
</dbReference>
<dbReference type="FunFam" id="3.40.50.280:FF:000001">
    <property type="entry name" value="Methionine synthase"/>
    <property type="match status" value="1"/>
</dbReference>
<keyword evidence="8 16" id="KW-0846">Cobalamin</keyword>
<dbReference type="PROSITE" id="PS50970">
    <property type="entry name" value="HCY"/>
    <property type="match status" value="1"/>
</dbReference>
<keyword evidence="11 16" id="KW-0479">Metal-binding</keyword>
<dbReference type="GO" id="GO:0005829">
    <property type="term" value="C:cytosol"/>
    <property type="evidence" value="ECO:0007669"/>
    <property type="project" value="TreeGrafter"/>
</dbReference>
<dbReference type="GO" id="GO:0046653">
    <property type="term" value="P:tetrahydrofolate metabolic process"/>
    <property type="evidence" value="ECO:0007669"/>
    <property type="project" value="TreeGrafter"/>
</dbReference>
<dbReference type="FunFam" id="3.20.20.20:FF:000002">
    <property type="entry name" value="Methionine synthase"/>
    <property type="match status" value="1"/>
</dbReference>
<proteinExistence type="inferred from homology"/>
<name>A0A9N9AUN1_9GLOM</name>
<comment type="function">
    <text evidence="16">Catalyzes the transfer of a methyl group from methyl-cobalamin to homocysteine, yielding enzyme-bound cob(I)alamin and methionine. Subsequently, remethylates the cofactor using methyltetrahydrofolate.</text>
</comment>
<feature type="domain" description="B12-binding N-terminal" evidence="24">
    <location>
        <begin position="693"/>
        <end position="787"/>
    </location>
</feature>
<feature type="binding site" evidence="18">
    <location>
        <position position="1211"/>
    </location>
    <ligand>
        <name>S-adenosyl-L-methionine</name>
        <dbReference type="ChEBI" id="CHEBI:59789"/>
    </ligand>
</feature>
<dbReference type="GO" id="GO:0032259">
    <property type="term" value="P:methylation"/>
    <property type="evidence" value="ECO:0007669"/>
    <property type="project" value="UniProtKB-KW"/>
</dbReference>
<evidence type="ECO:0000259" key="22">
    <source>
        <dbReference type="PROSITE" id="PS50974"/>
    </source>
</evidence>
<feature type="domain" description="B12-binding" evidence="23">
    <location>
        <begin position="802"/>
        <end position="937"/>
    </location>
</feature>
<evidence type="ECO:0000256" key="7">
    <source>
        <dbReference type="ARBA" id="ARBA00022605"/>
    </source>
</evidence>
<dbReference type="GO" id="GO:0031419">
    <property type="term" value="F:cobalamin binding"/>
    <property type="evidence" value="ECO:0007669"/>
    <property type="project" value="UniProtKB-UniRule"/>
</dbReference>
<comment type="cofactor">
    <cofactor evidence="1 16 19">
        <name>Zn(2+)</name>
        <dbReference type="ChEBI" id="CHEBI:29105"/>
    </cofactor>
</comment>
<evidence type="ECO:0000256" key="10">
    <source>
        <dbReference type="ARBA" id="ARBA00022691"/>
    </source>
</evidence>
<dbReference type="Pfam" id="PF02607">
    <property type="entry name" value="B12-binding_2"/>
    <property type="match status" value="1"/>
</dbReference>
<feature type="binding site" evidence="18">
    <location>
        <position position="1004"/>
    </location>
    <ligand>
        <name>S-adenosyl-L-methionine</name>
        <dbReference type="ChEBI" id="CHEBI:59789"/>
    </ligand>
</feature>
<feature type="binding site" evidence="17 19">
    <location>
        <position position="291"/>
    </location>
    <ligand>
        <name>Zn(2+)</name>
        <dbReference type="ChEBI" id="CHEBI:29105"/>
    </ligand>
</feature>
<dbReference type="SUPFAM" id="SSF82282">
    <property type="entry name" value="Homocysteine S-methyltransferase"/>
    <property type="match status" value="1"/>
</dbReference>
<dbReference type="CDD" id="cd02069">
    <property type="entry name" value="methionine_synthase_B12_BD"/>
    <property type="match status" value="1"/>
</dbReference>
<keyword evidence="26" id="KW-1185">Reference proteome</keyword>
<evidence type="ECO:0000256" key="3">
    <source>
        <dbReference type="ARBA" id="ARBA00005178"/>
    </source>
</evidence>
<gene>
    <name evidence="25" type="ORF">DERYTH_LOCUS4902</name>
</gene>
<dbReference type="SUPFAM" id="SSF56507">
    <property type="entry name" value="Methionine synthase activation domain-like"/>
    <property type="match status" value="1"/>
</dbReference>
<dbReference type="InterPro" id="IPR033706">
    <property type="entry name" value="Met_synthase_B12-bd"/>
</dbReference>
<comment type="similarity">
    <text evidence="4">Belongs to the vitamin-B12 dependent methionine synthase family.</text>
</comment>
<dbReference type="FunFam" id="1.10.1240.10:FF:000001">
    <property type="entry name" value="Methionine synthase"/>
    <property type="match status" value="1"/>
</dbReference>
<feature type="domain" description="AdoMet activation" evidence="22">
    <location>
        <begin position="953"/>
        <end position="1304"/>
    </location>
</feature>
<evidence type="ECO:0000259" key="21">
    <source>
        <dbReference type="PROSITE" id="PS50972"/>
    </source>
</evidence>
<keyword evidence="6 16" id="KW-0489">Methyltransferase</keyword>
<evidence type="ECO:0000313" key="25">
    <source>
        <dbReference type="EMBL" id="CAG8543143.1"/>
    </source>
</evidence>
<dbReference type="PROSITE" id="PS50974">
    <property type="entry name" value="ADOMET_ACTIVATION"/>
    <property type="match status" value="1"/>
</dbReference>
<feature type="binding site" evidence="18">
    <location>
        <position position="860"/>
    </location>
    <ligand>
        <name>methylcob(III)alamin</name>
        <dbReference type="ChEBI" id="CHEBI:28115"/>
    </ligand>
</feature>
<dbReference type="InterPro" id="IPR006158">
    <property type="entry name" value="Cobalamin-bd"/>
</dbReference>
<feature type="binding site" evidence="18">
    <location>
        <position position="916"/>
    </location>
    <ligand>
        <name>methylcob(III)alamin</name>
        <dbReference type="ChEBI" id="CHEBI:28115"/>
    </ligand>
</feature>
<dbReference type="FunFam" id="3.20.20.330:FF:000001">
    <property type="entry name" value="Methionine synthase"/>
    <property type="match status" value="1"/>
</dbReference>
<dbReference type="Pfam" id="PF00809">
    <property type="entry name" value="Pterin_bind"/>
    <property type="match status" value="1"/>
</dbReference>
<comment type="caution">
    <text evidence="25">The sequence shown here is derived from an EMBL/GenBank/DDBJ whole genome shotgun (WGS) entry which is preliminary data.</text>
</comment>
<comment type="domain">
    <text evidence="16">Modular enzyme with four functionally distinct domains. The isolated Hcy-binding domain catalyzes methyl transfer from free methylcobalamin to homocysteine. The Hcy-binding domain in association with the pterin-binding domain catalyzes the methylation of cob(I)alamin by methyltetrahydrofolate and the methylation of homocysteine. The B12-binding domain binds the cofactor. The AdoMet activation domain binds S-adenosyl-L-methionine. Under aerobic conditions cob(I)alamin can be converted to inactive cob(II)alamin. Reductive methylation by S-adenosyl-L-methionine and flavodoxin regenerates methylcobalamin.</text>
</comment>
<keyword evidence="10 16" id="KW-0949">S-adenosyl-L-methionine</keyword>
<feature type="domain" description="Hcy-binding" evidence="20">
    <location>
        <begin position="48"/>
        <end position="369"/>
    </location>
</feature>
<evidence type="ECO:0000256" key="16">
    <source>
        <dbReference type="PIRNR" id="PIRNR000381"/>
    </source>
</evidence>
<dbReference type="InterPro" id="IPR037010">
    <property type="entry name" value="VitB12-dep_Met_synth_activ_sf"/>
</dbReference>
<feature type="binding site" evidence="18">
    <location>
        <begin position="1266"/>
        <end position="1267"/>
    </location>
    <ligand>
        <name>S-adenosyl-L-methionine</name>
        <dbReference type="ChEBI" id="CHEBI:59789"/>
    </ligand>
</feature>
<dbReference type="InterPro" id="IPR003759">
    <property type="entry name" value="Cbl-bd_cap"/>
</dbReference>
<dbReference type="NCBIfam" id="NF007024">
    <property type="entry name" value="PRK09490.1"/>
    <property type="match status" value="1"/>
</dbReference>
<dbReference type="SUPFAM" id="SSF47644">
    <property type="entry name" value="Methionine synthase domain"/>
    <property type="match status" value="1"/>
</dbReference>
<evidence type="ECO:0000259" key="23">
    <source>
        <dbReference type="PROSITE" id="PS51332"/>
    </source>
</evidence>
<feature type="binding site" description="axial binding residue" evidence="17">
    <location>
        <position position="815"/>
    </location>
    <ligand>
        <name>methylcob(III)alamin</name>
        <dbReference type="ChEBI" id="CHEBI:28115"/>
    </ligand>
    <ligandPart>
        <name>Co</name>
        <dbReference type="ChEBI" id="CHEBI:27638"/>
    </ligandPart>
</feature>
<comment type="pathway">
    <text evidence="3 16">Amino-acid biosynthesis; L-methionine biosynthesis via de novo pathway; L-methionine from L-homocysteine (MetH route): step 1/1.</text>
</comment>
<keyword evidence="13 16" id="KW-0862">Zinc</keyword>
<dbReference type="SUPFAM" id="SSF51717">
    <property type="entry name" value="Dihydropteroate synthetase-like"/>
    <property type="match status" value="1"/>
</dbReference>
<dbReference type="Gene3D" id="1.10.288.10">
    <property type="entry name" value="Cobalamin-dependent Methionine Synthase, domain 2"/>
    <property type="match status" value="1"/>
</dbReference>
<dbReference type="InterPro" id="IPR036594">
    <property type="entry name" value="Meth_synthase_dom"/>
</dbReference>
<dbReference type="Proteomes" id="UP000789405">
    <property type="component" value="Unassembled WGS sequence"/>
</dbReference>
<dbReference type="InterPro" id="IPR011005">
    <property type="entry name" value="Dihydropteroate_synth-like_sf"/>
</dbReference>
<keyword evidence="15 16" id="KW-0170">Cobalt</keyword>
<comment type="cofactor">
    <cofactor evidence="2 16 17">
        <name>methylcob(III)alamin</name>
        <dbReference type="ChEBI" id="CHEBI:28115"/>
    </cofactor>
</comment>
<evidence type="ECO:0000256" key="12">
    <source>
        <dbReference type="ARBA" id="ARBA00022737"/>
    </source>
</evidence>
<dbReference type="Gene3D" id="1.10.1240.10">
    <property type="entry name" value="Methionine synthase domain"/>
    <property type="match status" value="1"/>
</dbReference>
<dbReference type="SUPFAM" id="SSF52242">
    <property type="entry name" value="Cobalamin (vitamin B12)-binding domain"/>
    <property type="match status" value="1"/>
</dbReference>
<keyword evidence="9 16" id="KW-0808">Transferase</keyword>
<dbReference type="InterPro" id="IPR036589">
    <property type="entry name" value="HCY_dom_sf"/>
</dbReference>
<dbReference type="Pfam" id="PF02310">
    <property type="entry name" value="B12-binding"/>
    <property type="match status" value="1"/>
</dbReference>
<feature type="binding site" evidence="17 19">
    <location>
        <position position="354"/>
    </location>
    <ligand>
        <name>Zn(2+)</name>
        <dbReference type="ChEBI" id="CHEBI:29105"/>
    </ligand>
</feature>
<keyword evidence="12" id="KW-0677">Repeat</keyword>
<evidence type="ECO:0000313" key="26">
    <source>
        <dbReference type="Proteomes" id="UP000789405"/>
    </source>
</evidence>
<evidence type="ECO:0000256" key="8">
    <source>
        <dbReference type="ARBA" id="ARBA00022628"/>
    </source>
</evidence>
<dbReference type="Pfam" id="PF02574">
    <property type="entry name" value="S-methyl_trans"/>
    <property type="match status" value="1"/>
</dbReference>
<dbReference type="EC" id="2.1.1.13" evidence="5 16"/>
<protein>
    <recommendedName>
        <fullName evidence="5 16">Methionine synthase</fullName>
        <ecNumber evidence="5 16">2.1.1.13</ecNumber>
    </recommendedName>
    <alternativeName>
        <fullName evidence="16">5-methyltetrahydrofolate--homocysteine methyltransferase</fullName>
    </alternativeName>
</protein>
<dbReference type="SMART" id="SM01018">
    <property type="entry name" value="B12-binding_2"/>
    <property type="match status" value="1"/>
</dbReference>
<dbReference type="PANTHER" id="PTHR45833">
    <property type="entry name" value="METHIONINE SYNTHASE"/>
    <property type="match status" value="1"/>
</dbReference>